<dbReference type="Gene3D" id="2.130.10.10">
    <property type="entry name" value="YVTN repeat-like/Quinoprotein amine dehydrogenase"/>
    <property type="match status" value="1"/>
</dbReference>
<dbReference type="Pfam" id="PF02138">
    <property type="entry name" value="Beach"/>
    <property type="match status" value="1"/>
</dbReference>
<dbReference type="EMBL" id="CMVM020000121">
    <property type="status" value="NOT_ANNOTATED_CDS"/>
    <property type="molecule type" value="Genomic_DNA"/>
</dbReference>
<dbReference type="InterPro" id="IPR015943">
    <property type="entry name" value="WD40/YVTN_repeat-like_dom_sf"/>
</dbReference>
<dbReference type="InterPro" id="IPR001680">
    <property type="entry name" value="WD40_rpt"/>
</dbReference>
<dbReference type="OMA" id="WRLASFD"/>
<dbReference type="SUPFAM" id="SSF81837">
    <property type="entry name" value="BEACH domain"/>
    <property type="match status" value="1"/>
</dbReference>
<dbReference type="CDD" id="cd01201">
    <property type="entry name" value="PH_BEACH"/>
    <property type="match status" value="1"/>
</dbReference>
<dbReference type="SUPFAM" id="SSF50978">
    <property type="entry name" value="WD40 repeat-like"/>
    <property type="match status" value="1"/>
</dbReference>
<dbReference type="InterPro" id="IPR000409">
    <property type="entry name" value="BEACH_dom"/>
</dbReference>
<dbReference type="Pfam" id="PF14844">
    <property type="entry name" value="PH_BEACH"/>
    <property type="match status" value="1"/>
</dbReference>
<feature type="repeat" description="WD" evidence="1">
    <location>
        <begin position="2897"/>
        <end position="2938"/>
    </location>
</feature>
<dbReference type="PANTHER" id="PTHR13743:SF86">
    <property type="entry name" value="LYSOSOMAL-TRAFFICKING REGULATOR"/>
    <property type="match status" value="1"/>
</dbReference>
<proteinExistence type="predicted"/>
<dbReference type="PANTHER" id="PTHR13743">
    <property type="entry name" value="BEIGE/BEACH-RELATED"/>
    <property type="match status" value="1"/>
</dbReference>
<evidence type="ECO:0000259" key="3">
    <source>
        <dbReference type="PROSITE" id="PS51783"/>
    </source>
</evidence>
<reference evidence="4" key="2">
    <citation type="submission" date="2022-06" db="UniProtKB">
        <authorList>
            <consortium name="EnsemblMetazoa"/>
        </authorList>
    </citation>
    <scope>IDENTIFICATION</scope>
</reference>
<evidence type="ECO:0000256" key="1">
    <source>
        <dbReference type="PROSITE-ProRule" id="PRU00221"/>
    </source>
</evidence>
<evidence type="ECO:0000313" key="5">
    <source>
        <dbReference type="Proteomes" id="UP000024404"/>
    </source>
</evidence>
<dbReference type="SMART" id="SM01026">
    <property type="entry name" value="Beach"/>
    <property type="match status" value="1"/>
</dbReference>
<dbReference type="CDD" id="cd06071">
    <property type="entry name" value="Beach"/>
    <property type="match status" value="1"/>
</dbReference>
<protein>
    <submittedName>
        <fullName evidence="4">Uncharacterized protein</fullName>
    </submittedName>
</protein>
<dbReference type="InterPro" id="IPR023362">
    <property type="entry name" value="PH-BEACH_dom"/>
</dbReference>
<sequence length="3082" mass="354312">MAMKNEKKGEEKGRQRWQQLGPNAYVGWRTELLAYLKESLKGNEITETRTRLLLAMVARLPLNPRNGLEGHSKQIAEKLADYLGNFPSSYLSTQISFSDAQLLLQLPCERCDEDKNIREDEKDDNKFCKRRQRNVIAIWDNIFHFDEEGFAMEQESATIVKGFPKTNYALKDTTLKIMYNELVGHSTDTISEFETFAHSLSIFARLVQGSSIYGTVLKQLLSHNFPISEKNEQVVTGWEVMLSLLLRGSKNFLYDEFGISSFSFQRVLFESIICCATKMNGNLNTCIHSGNVNFELYTDNWYNLFDGIINYYRLLITVFDILMLLLKSKHALKKILSSISNSFPLCKRKQIVTLVRDLFIFVECLPSSLSVVNIINYFSDYIVQYSNRIALLKKSVPKSKCGYKENDKRFPYFEEMRCAYLFVHDIITEIIRNCSEEAILSGILNCVLSLPNEYYSFIDITSFLTTFLSVHLLDNFIDRCSEIIIKQQYNFDKRTIKAMPAELLISLQKQISSFQGAKLISLLQMLSSVCPFLLVNDIEIICMAILNRFKNESSLSEQWNSSTRLDDISMLCDAMADFLSEHLTGQKAVEFAISNVVLPFMTLFEASAGSFTLVYIICKRCIIVGSELISSKSMEDLAKSISDRFARELSCASADIWMLIDIADFAIPLLHIADLLLLLLSFCAEKGSIVTADALSCEFLKCAEQNGLTFVGIAMDWMITPSEIHSHMLRISQLFSMSLRIVLATGLAEENLLEWMQSKLLNNELLISNIWLLECFVRILLFAAYSPIQQKPFRDSSSVNEEIENTNKFCSQLFAISIVLLQKHLQTVRSISSDNEYYIRKICSILRYAMLNAYFDKNKKFVLFSKLNLIIMHLLRTLAEISVSRNCFRIFLTFYFDLASTNLTPSNMRDIFTIVRSAPYLQVALVEALLELLLNEKIESKDIYVFPQKVHAHIKFNRDGTMRNSISFDENHQIGKLSPSWNASSFEKHTEKTYDIQLFSGSLNSLAINKHKEDSFDQCCAAKLMLDWSFCLTDGLTVSFWLLSQEYQRRETADALEQIYPICSMDADNMSFLLQISSDGRTLHMRYFPSKIWINSQSFIMRMKHKCTKSLEKSSFVFGFGALQKDLACTKTVYELSSILAFRGSLKTPQVLILRALGCDCISLAACNVSSLMLRLTSLLSSHDVSFQQNAILELFSDVTTAFARLQQDFLFVIRDRVAYVQRKSYSQNSQRKMELGHLPPTERYLLEWNCPMVKRLGKTFVNDCLLSLGSQNLFLFMFAETIDLKHSAYEQAITFRLLLQFLRRVSLFASEYTLSNVYDCIIRCLSSSLVYLDAQMLKEFRVSCISLPPEKKFSSERSKEWLIVDPELIVRLVCTPWIWKGRERMLQWRIILEDIAHCISEETTECSAFSKKQLKRVNFLKKIFLAILEMLQDDKNYQIEMQDIASLIDTLLTIIRILLGSLEVAEGTIYLWDFIFLSHAAAHTYITYGHTDNFHWLQQELLQEENKFDLSGDTDLVRRLKDYCSILGKNRIIEVWTKERSVIKLRQMYEAAYLGDGLNIEHSIDPKHSNTAYKKSGFDLVCDLERAKNKSNEFNEDKLAITEEESLVSWFCNLRCRCLEQLAVIIQNAPDASFSEIVNTRISWQAVIVLLTNQSDERFRDHVFSLLKHILLRADSKMRFNFIRNDGFELLSNQMKGYPVTDEIASSLFSLLFEEAVRFNDELGSDHVPFLKVNHFKCLSLKTIFILWEESVRHSSLHIYWNISSILIALFSENEMLMQAMMHAGLCTTVVSILRSIASLPPITTDLIHVSATVPFMECWCGIVRRIIHLCLPYRNSHLYRMCQKMLWLLQMATLNTDIQSEKIIRQGLAYVYGLWLSVLQKLYLNNDKSYWDSVNDLLSVDAECADDMADSATQNDASPTSNFLSGTFSAVLETVADFRDYWKCPFKNSYNKRLPSTDECAERLIFCITEISQFFTSMPMKSFEAVTNQEMKLFEIFLSFLSLVCKRDNTRVITSEHFTNKDHLINICRDRTGHLFGPLIAFVLFPASTKINNALNRERNKNDWEMKKRLMIVKTLILNKNHLKLVLDANLEYQCALNLSLHEMALLNAVKDLNIQKDIENLIRFLRKLQIESPLATLDADRFESLNMDESLAIHGYLEYRNKFLAKVQQRASRYIVEEKQQTKSRMEIAMQMTCRVVEDQNLLRRNFMKTCRELELRNMASDLYLDGLVIDLCHPEGVCHDSESWPSSWALDPTEGPNRERRRLISSSLSFDAKFLRLQSKNKFKKREKSPPLFHLLSDLRKNMNELSLEDGLVPGERIILSLPAVVVRSTVESSGEILAGDKKFYFHSDYTRSIQKRLIRANTLFIRWSYEDLVEIYKRDHLLKDTALEIFLSDGQTYLIVFEEQAKRDQFASQILSSTLCKLSSFSNVSVQSTTQLWREGTVTNFEYLMQLNKLAGRSYNDLMQYPVFPFILSDYKSNVLDLTNPMSFRNLSRPMAIQDRRLEEHYLRKYNYLAREEVRAVPGYGSPFIFGPYHYGSHYSNIGIVTHYLVRLPPFTDIALEYQDNNFDIADRLFNSIETTWRLASFDSTTDFKELIPEFFYLPDFLMNKEKLDLGIRQNGDIVDDVILPRWCQGSARLFVLIHRQALESPIVSSALNYWIDLIFGYKQTGKAAIDAINVFHPATYRVNTMSNKSEESDELSTSALRAMIQTYGQMPLQLFHSPHLPILCTKGHQNTFNISSSPLDTVKGIRWGEFVGSPVTEFGKLIVVLNQKLVRNNDQIGHLIAFSEGTCFAFPNNTCFIYKYGEAVRPRNLCSYGLVTWRHNDGILRLRLHEPSLWWDLANYHTYNVASAAYCVSYDLLFVGLSCGIVLVYRILLSEFGVKDFALLKTLYAHDAAVRALAVCGDFAIAASGCDMGKICIWDLNRLSYVRTLVPGNGKEVQFICISRTSCDVAIVTYSGYGSNITLKTINGLEIGSIDTDIVVTAVAMTSLSEGTAVNCLFLGMQNGVIKIFDMWTMRFVRDIVDYQFLEPIVSMNFSNRCKRLFVNFASGRVLCWQGENLQPKRPPSLRIISDK</sequence>
<dbReference type="SUPFAM" id="SSF50729">
    <property type="entry name" value="PH domain-like"/>
    <property type="match status" value="1"/>
</dbReference>
<organism evidence="4 5">
    <name type="scientific">Onchocerca volvulus</name>
    <dbReference type="NCBI Taxonomy" id="6282"/>
    <lineage>
        <taxon>Eukaryota</taxon>
        <taxon>Metazoa</taxon>
        <taxon>Ecdysozoa</taxon>
        <taxon>Nematoda</taxon>
        <taxon>Chromadorea</taxon>
        <taxon>Rhabditida</taxon>
        <taxon>Spirurina</taxon>
        <taxon>Spiruromorpha</taxon>
        <taxon>Filarioidea</taxon>
        <taxon>Onchocercidae</taxon>
        <taxon>Onchocerca</taxon>
    </lineage>
</organism>
<evidence type="ECO:0000259" key="2">
    <source>
        <dbReference type="PROSITE" id="PS50197"/>
    </source>
</evidence>
<dbReference type="InterPro" id="IPR050865">
    <property type="entry name" value="BEACH_Domain"/>
</dbReference>
<dbReference type="PROSITE" id="PS50082">
    <property type="entry name" value="WD_REPEATS_2"/>
    <property type="match status" value="1"/>
</dbReference>
<keyword evidence="5" id="KW-1185">Reference proteome</keyword>
<feature type="domain" description="BEACH-type PH" evidence="3">
    <location>
        <begin position="2317"/>
        <end position="2420"/>
    </location>
</feature>
<keyword evidence="1" id="KW-0853">WD repeat</keyword>
<dbReference type="InterPro" id="IPR011993">
    <property type="entry name" value="PH-like_dom_sf"/>
</dbReference>
<dbReference type="InterPro" id="IPR036372">
    <property type="entry name" value="BEACH_dom_sf"/>
</dbReference>
<dbReference type="PROSITE" id="PS50197">
    <property type="entry name" value="BEACH"/>
    <property type="match status" value="1"/>
</dbReference>
<dbReference type="SMART" id="SM00320">
    <property type="entry name" value="WD40"/>
    <property type="match status" value="2"/>
</dbReference>
<reference evidence="5" key="1">
    <citation type="submission" date="2013-10" db="EMBL/GenBank/DDBJ databases">
        <title>Genome sequencing of Onchocerca volvulus.</title>
        <authorList>
            <person name="Cotton J."/>
            <person name="Tsai J."/>
            <person name="Stanley E."/>
            <person name="Tracey A."/>
            <person name="Holroyd N."/>
            <person name="Lustigman S."/>
            <person name="Berriman M."/>
        </authorList>
    </citation>
    <scope>NUCLEOTIDE SEQUENCE</scope>
</reference>
<evidence type="ECO:0000313" key="4">
    <source>
        <dbReference type="EnsemblMetazoa" id="OVOC3707.1"/>
    </source>
</evidence>
<dbReference type="Gene3D" id="2.30.29.30">
    <property type="entry name" value="Pleckstrin-homology domain (PH domain)/Phosphotyrosine-binding domain (PTB)"/>
    <property type="match status" value="1"/>
</dbReference>
<dbReference type="PROSITE" id="PS51783">
    <property type="entry name" value="PH_BEACH"/>
    <property type="match status" value="1"/>
</dbReference>
<dbReference type="InterPro" id="IPR036322">
    <property type="entry name" value="WD40_repeat_dom_sf"/>
</dbReference>
<feature type="domain" description="BEACH" evidence="2">
    <location>
        <begin position="2427"/>
        <end position="2732"/>
    </location>
</feature>
<name>A0A8R1XX27_ONCVO</name>
<dbReference type="EnsemblMetazoa" id="OVOC3707.1">
    <property type="protein sequence ID" value="OVOC3707.1"/>
    <property type="gene ID" value="WBGene00240516"/>
</dbReference>
<accession>A0A8R1XX27</accession>
<dbReference type="Gene3D" id="1.10.1540.10">
    <property type="entry name" value="BEACH domain"/>
    <property type="match status" value="1"/>
</dbReference>
<dbReference type="Proteomes" id="UP000024404">
    <property type="component" value="Unassembled WGS sequence"/>
</dbReference>